<dbReference type="AlphaFoldDB" id="A0A1B7IWT2"/>
<dbReference type="InterPro" id="IPR055361">
    <property type="entry name" value="tRNA_methyltr_TrmB_bact"/>
</dbReference>
<dbReference type="FunFam" id="3.40.50.150:FF:000024">
    <property type="entry name" value="tRNA (guanine-N(7)-)-methyltransferase"/>
    <property type="match status" value="1"/>
</dbReference>
<feature type="binding site" evidence="7">
    <location>
        <position position="163"/>
    </location>
    <ligand>
        <name>substrate</name>
    </ligand>
</feature>
<feature type="binding site" evidence="7">
    <location>
        <position position="195"/>
    </location>
    <ligand>
        <name>substrate</name>
    </ligand>
</feature>
<feature type="binding site" evidence="7">
    <location>
        <position position="136"/>
    </location>
    <ligand>
        <name>S-adenosyl-L-methionine</name>
        <dbReference type="ChEBI" id="CHEBI:59789"/>
    </ligand>
</feature>
<dbReference type="EC" id="2.1.1.33" evidence="7"/>
<dbReference type="NCBIfam" id="TIGR00091">
    <property type="entry name" value="tRNA (guanosine(46)-N7)-methyltransferase TrmB"/>
    <property type="match status" value="1"/>
</dbReference>
<comment type="caution">
    <text evidence="8">The sequence shown here is derived from an EMBL/GenBank/DDBJ whole genome shotgun (WGS) entry which is preliminary data.</text>
</comment>
<dbReference type="PROSITE" id="PS51625">
    <property type="entry name" value="SAM_MT_TRMB"/>
    <property type="match status" value="1"/>
</dbReference>
<dbReference type="HAMAP" id="MF_01057">
    <property type="entry name" value="tRNA_methyltr_TrmB"/>
    <property type="match status" value="1"/>
</dbReference>
<keyword evidence="6 7" id="KW-0819">tRNA processing</keyword>
<evidence type="ECO:0000313" key="8">
    <source>
        <dbReference type="EMBL" id="OAT34404.1"/>
    </source>
</evidence>
<reference evidence="8 9" key="1">
    <citation type="submission" date="2016-04" db="EMBL/GenBank/DDBJ databases">
        <title>ATOL: Assembling a taxonomically balanced genome-scale reconstruction of the evolutionary history of the Enterobacteriaceae.</title>
        <authorList>
            <person name="Plunkett G.III."/>
            <person name="Neeno-Eckwall E.C."/>
            <person name="Glasner J.D."/>
            <person name="Perna N.T."/>
        </authorList>
    </citation>
    <scope>NUCLEOTIDE SEQUENCE [LARGE SCALE GENOMIC DNA]</scope>
    <source>
        <strain evidence="8 9">ATCC 51605</strain>
    </source>
</reference>
<evidence type="ECO:0000256" key="6">
    <source>
        <dbReference type="ARBA" id="ARBA00022694"/>
    </source>
</evidence>
<organism evidence="8 9">
    <name type="scientific">Buttiauxella brennerae ATCC 51605</name>
    <dbReference type="NCBI Taxonomy" id="1354251"/>
    <lineage>
        <taxon>Bacteria</taxon>
        <taxon>Pseudomonadati</taxon>
        <taxon>Pseudomonadota</taxon>
        <taxon>Gammaproteobacteria</taxon>
        <taxon>Enterobacterales</taxon>
        <taxon>Enterobacteriaceae</taxon>
        <taxon>Buttiauxella</taxon>
    </lineage>
</organism>
<keyword evidence="9" id="KW-1185">Reference proteome</keyword>
<feature type="binding site" evidence="7">
    <location>
        <position position="109"/>
    </location>
    <ligand>
        <name>S-adenosyl-L-methionine</name>
        <dbReference type="ChEBI" id="CHEBI:59789"/>
    </ligand>
</feature>
<comment type="function">
    <text evidence="2 7">Catalyzes the formation of N(7)-methylguanine at position 46 (m7G46) in tRNA.</text>
</comment>
<protein>
    <recommendedName>
        <fullName evidence="7">tRNA (guanine-N(7)-)-methyltransferase</fullName>
        <ecNumber evidence="7">2.1.1.33</ecNumber>
    </recommendedName>
    <alternativeName>
        <fullName evidence="7">tRNA (guanine(46)-N(7))-methyltransferase</fullName>
    </alternativeName>
    <alternativeName>
        <fullName evidence="7">tRNA(m7G46)-methyltransferase</fullName>
    </alternativeName>
</protein>
<dbReference type="Pfam" id="PF02390">
    <property type="entry name" value="Methyltransf_4"/>
    <property type="match status" value="1"/>
</dbReference>
<feature type="binding site" evidence="7">
    <location>
        <begin position="232"/>
        <end position="235"/>
    </location>
    <ligand>
        <name>substrate</name>
    </ligand>
</feature>
<sequence length="254" mass="28936">MDNARFLNTNLSLNTMKNDVISPEFNEEGRAMRRIRSFVRRQGRLTKGQEFALENYWPVMGVEYETAPVDFTALFGREAPATLEIGFGMGTSLVAMAQANPQQNFLGIEVHSPGVGACLATAHEEGVENLRVMCHDAVEVLEKMIPDNSLNMVQLFFPDPWHKARHNKRRIVQVPFAELVKSKLKLGGVFHMATDWEPYAEHMLEVMSSIDGYKNQSESNDYVPRPDSRPVTKFEQRGHRLGHGVWDLMFERVK</sequence>
<dbReference type="Gene3D" id="3.40.50.150">
    <property type="entry name" value="Vaccinia Virus protein VP39"/>
    <property type="match status" value="1"/>
</dbReference>
<name>A0A1B7IWT2_9ENTR</name>
<dbReference type="SUPFAM" id="SSF53335">
    <property type="entry name" value="S-adenosyl-L-methionine-dependent methyltransferases"/>
    <property type="match status" value="1"/>
</dbReference>
<evidence type="ECO:0000256" key="4">
    <source>
        <dbReference type="ARBA" id="ARBA00022679"/>
    </source>
</evidence>
<dbReference type="PATRIC" id="fig|1354251.4.peg.122"/>
<comment type="similarity">
    <text evidence="7">Belongs to the class I-like SAM-binding methyltransferase superfamily. TrmB family.</text>
</comment>
<keyword evidence="5 7" id="KW-0949">S-adenosyl-L-methionine</keyword>
<dbReference type="GO" id="GO:0008176">
    <property type="term" value="F:tRNA (guanine(46)-N7)-methyltransferase activity"/>
    <property type="evidence" value="ECO:0007669"/>
    <property type="project" value="UniProtKB-UniRule"/>
</dbReference>
<evidence type="ECO:0000256" key="7">
    <source>
        <dbReference type="HAMAP-Rule" id="MF_01057"/>
    </source>
</evidence>
<dbReference type="EMBL" id="LXER01000005">
    <property type="protein sequence ID" value="OAT34404.1"/>
    <property type="molecule type" value="Genomic_DNA"/>
</dbReference>
<evidence type="ECO:0000256" key="3">
    <source>
        <dbReference type="ARBA" id="ARBA00022603"/>
    </source>
</evidence>
<keyword evidence="3 7" id="KW-0489">Methyltransferase</keyword>
<accession>A0A1B7IWT2</accession>
<comment type="catalytic activity">
    <reaction evidence="1 7">
        <text>guanosine(46) in tRNA + S-adenosyl-L-methionine = N(7)-methylguanosine(46) in tRNA + S-adenosyl-L-homocysteine</text>
        <dbReference type="Rhea" id="RHEA:42708"/>
        <dbReference type="Rhea" id="RHEA-COMP:10188"/>
        <dbReference type="Rhea" id="RHEA-COMP:10189"/>
        <dbReference type="ChEBI" id="CHEBI:57856"/>
        <dbReference type="ChEBI" id="CHEBI:59789"/>
        <dbReference type="ChEBI" id="CHEBI:74269"/>
        <dbReference type="ChEBI" id="CHEBI:74480"/>
        <dbReference type="EC" id="2.1.1.33"/>
    </reaction>
</comment>
<evidence type="ECO:0000256" key="5">
    <source>
        <dbReference type="ARBA" id="ARBA00022691"/>
    </source>
</evidence>
<feature type="region of interest" description="Interaction with RNA" evidence="7">
    <location>
        <begin position="165"/>
        <end position="170"/>
    </location>
</feature>
<gene>
    <name evidence="7" type="primary">trmB</name>
    <name evidence="8" type="ORF">M975_0118</name>
</gene>
<keyword evidence="4 7" id="KW-0808">Transferase</keyword>
<dbReference type="InterPro" id="IPR003358">
    <property type="entry name" value="tRNA_(Gua-N-7)_MeTrfase_Trmb"/>
</dbReference>
<comment type="pathway">
    <text evidence="7">tRNA modification; N(7)-methylguanine-tRNA biosynthesis.</text>
</comment>
<evidence type="ECO:0000256" key="2">
    <source>
        <dbReference type="ARBA" id="ARBA00003015"/>
    </source>
</evidence>
<dbReference type="InterPro" id="IPR029063">
    <property type="entry name" value="SAM-dependent_MTases_sf"/>
</dbReference>
<feature type="binding site" evidence="7">
    <location>
        <position position="159"/>
    </location>
    <ligand>
        <name>S-adenosyl-L-methionine</name>
        <dbReference type="ChEBI" id="CHEBI:59789"/>
    </ligand>
</feature>
<evidence type="ECO:0000256" key="1">
    <source>
        <dbReference type="ARBA" id="ARBA00000142"/>
    </source>
</evidence>
<dbReference type="GO" id="GO:0043527">
    <property type="term" value="C:tRNA methyltransferase complex"/>
    <property type="evidence" value="ECO:0007669"/>
    <property type="project" value="TreeGrafter"/>
</dbReference>
<dbReference type="Proteomes" id="UP000078410">
    <property type="component" value="Unassembled WGS sequence"/>
</dbReference>
<dbReference type="PANTHER" id="PTHR23417:SF14">
    <property type="entry name" value="PENTACOTRIPEPTIDE-REPEAT REGION OF PRORP DOMAIN-CONTAINING PROTEIN"/>
    <property type="match status" value="1"/>
</dbReference>
<dbReference type="UniPathway" id="UPA00989"/>
<proteinExistence type="inferred from homology"/>
<feature type="binding site" evidence="7">
    <location>
        <position position="84"/>
    </location>
    <ligand>
        <name>S-adenosyl-L-methionine</name>
        <dbReference type="ChEBI" id="CHEBI:59789"/>
    </ligand>
</feature>
<dbReference type="PANTHER" id="PTHR23417">
    <property type="entry name" value="3-DEOXY-D-MANNO-OCTULOSONIC-ACID TRANSFERASE/TRNA GUANINE-N 7 - -METHYLTRANSFERASE"/>
    <property type="match status" value="1"/>
</dbReference>
<evidence type="ECO:0000313" key="9">
    <source>
        <dbReference type="Proteomes" id="UP000078410"/>
    </source>
</evidence>
<comment type="subunit">
    <text evidence="7">Monomer.</text>
</comment>